<proteinExistence type="predicted"/>
<dbReference type="RefSeq" id="WP_204377445.1">
    <property type="nucleotide sequence ID" value="NZ_LNQU01000032.1"/>
</dbReference>
<evidence type="ECO:0008006" key="3">
    <source>
        <dbReference type="Google" id="ProtNLM"/>
    </source>
</evidence>
<evidence type="ECO:0000313" key="1">
    <source>
        <dbReference type="EMBL" id="PXX42189.1"/>
    </source>
</evidence>
<keyword evidence="2" id="KW-1185">Reference proteome</keyword>
<dbReference type="Proteomes" id="UP000248395">
    <property type="component" value="Unassembled WGS sequence"/>
</dbReference>
<dbReference type="InterPro" id="IPR032710">
    <property type="entry name" value="NTF2-like_dom_sf"/>
</dbReference>
<dbReference type="EMBL" id="QJKC01000021">
    <property type="protein sequence ID" value="PXX42189.1"/>
    <property type="molecule type" value="Genomic_DNA"/>
</dbReference>
<accession>A0A318J744</accession>
<dbReference type="Gene3D" id="3.10.450.50">
    <property type="match status" value="1"/>
</dbReference>
<name>A0A318J744_9NEIS</name>
<dbReference type="SUPFAM" id="SSF54427">
    <property type="entry name" value="NTF2-like"/>
    <property type="match status" value="1"/>
</dbReference>
<dbReference type="AlphaFoldDB" id="A0A318J744"/>
<organism evidence="1 2">
    <name type="scientific">Aquitalea magnusonii</name>
    <dbReference type="NCBI Taxonomy" id="332411"/>
    <lineage>
        <taxon>Bacteria</taxon>
        <taxon>Pseudomonadati</taxon>
        <taxon>Pseudomonadota</taxon>
        <taxon>Betaproteobacteria</taxon>
        <taxon>Neisseriales</taxon>
        <taxon>Chromobacteriaceae</taxon>
        <taxon>Aquitalea</taxon>
    </lineage>
</organism>
<comment type="caution">
    <text evidence="1">The sequence shown here is derived from an EMBL/GenBank/DDBJ whole genome shotgun (WGS) entry which is preliminary data.</text>
</comment>
<protein>
    <recommendedName>
        <fullName evidence="3">SnoaL-like domain-containing protein</fullName>
    </recommendedName>
</protein>
<evidence type="ECO:0000313" key="2">
    <source>
        <dbReference type="Proteomes" id="UP000248395"/>
    </source>
</evidence>
<sequence>MNGVKTVLIGIYTVRTAMQQIYHGGSINHQARHHMQPTDIYTALDDILNQQQRPLEDVLDHHFSPHYRQRTNGHWDDRQAFVQHARKLREVVASARIEVLDELRDGQHYADRHRVHVTNRNGSRVVQEVYLFAEFDVEGRFVRIEETTLMLEGMESDRDMGSMK</sequence>
<gene>
    <name evidence="1" type="ORF">DFR38_12142</name>
</gene>
<reference evidence="1 2" key="1">
    <citation type="submission" date="2018-05" db="EMBL/GenBank/DDBJ databases">
        <title>Genomic Encyclopedia of Type Strains, Phase IV (KMG-IV): sequencing the most valuable type-strain genomes for metagenomic binning, comparative biology and taxonomic classification.</title>
        <authorList>
            <person name="Goeker M."/>
        </authorList>
    </citation>
    <scope>NUCLEOTIDE SEQUENCE [LARGE SCALE GENOMIC DNA]</scope>
    <source>
        <strain evidence="1 2">DSM 25134</strain>
    </source>
</reference>